<accession>A0A1G6GVC3</accession>
<dbReference type="InterPro" id="IPR036388">
    <property type="entry name" value="WH-like_DNA-bd_sf"/>
</dbReference>
<dbReference type="STRING" id="1464122.SAMN05421737_10263"/>
<dbReference type="GO" id="GO:0003677">
    <property type="term" value="F:DNA binding"/>
    <property type="evidence" value="ECO:0007669"/>
    <property type="project" value="UniProtKB-KW"/>
</dbReference>
<dbReference type="PANTHER" id="PTHR38445:SF9">
    <property type="entry name" value="HTH-TYPE TRANSCRIPTIONAL REPRESSOR YTRA"/>
    <property type="match status" value="1"/>
</dbReference>
<evidence type="ECO:0000313" key="6">
    <source>
        <dbReference type="Proteomes" id="UP000242662"/>
    </source>
</evidence>
<evidence type="ECO:0000313" key="5">
    <source>
        <dbReference type="EMBL" id="SDB85962.1"/>
    </source>
</evidence>
<organism evidence="5 6">
    <name type="scientific">Shouchella lonarensis</name>
    <dbReference type="NCBI Taxonomy" id="1464122"/>
    <lineage>
        <taxon>Bacteria</taxon>
        <taxon>Bacillati</taxon>
        <taxon>Bacillota</taxon>
        <taxon>Bacilli</taxon>
        <taxon>Bacillales</taxon>
        <taxon>Bacillaceae</taxon>
        <taxon>Shouchella</taxon>
    </lineage>
</organism>
<keyword evidence="6" id="KW-1185">Reference proteome</keyword>
<dbReference type="AlphaFoldDB" id="A0A1G6GVC3"/>
<evidence type="ECO:0000256" key="1">
    <source>
        <dbReference type="ARBA" id="ARBA00023015"/>
    </source>
</evidence>
<keyword evidence="3" id="KW-0804">Transcription</keyword>
<dbReference type="CDD" id="cd07377">
    <property type="entry name" value="WHTH_GntR"/>
    <property type="match status" value="1"/>
</dbReference>
<dbReference type="RefSeq" id="WP_090774646.1">
    <property type="nucleotide sequence ID" value="NZ_FMYM01000002.1"/>
</dbReference>
<dbReference type="SMART" id="SM00345">
    <property type="entry name" value="HTH_GNTR"/>
    <property type="match status" value="1"/>
</dbReference>
<keyword evidence="1" id="KW-0805">Transcription regulation</keyword>
<protein>
    <submittedName>
        <fullName evidence="5">Transcriptional regulator, GntR family</fullName>
    </submittedName>
</protein>
<reference evidence="6" key="1">
    <citation type="submission" date="2016-09" db="EMBL/GenBank/DDBJ databases">
        <authorList>
            <person name="Varghese N."/>
            <person name="Submissions S."/>
        </authorList>
    </citation>
    <scope>NUCLEOTIDE SEQUENCE [LARGE SCALE GENOMIC DNA]</scope>
    <source>
        <strain evidence="6">25nlg</strain>
    </source>
</reference>
<dbReference type="PANTHER" id="PTHR38445">
    <property type="entry name" value="HTH-TYPE TRANSCRIPTIONAL REPRESSOR YTRA"/>
    <property type="match status" value="1"/>
</dbReference>
<dbReference type="OrthoDB" id="9801546at2"/>
<dbReference type="PROSITE" id="PS50949">
    <property type="entry name" value="HTH_GNTR"/>
    <property type="match status" value="1"/>
</dbReference>
<sequence length="128" mass="14122">MFERLPIQVDSASRSPIYDQIEAQIKSLIVGGQLPSGSALPSIRKLATQLACSVITTRRAYQNLEQAGYIETLQGKGTFVKAMSAREQAMQKHVSVEEALKKAIEAGRRYGYSDDELKKLFAEALMEG</sequence>
<keyword evidence="2" id="KW-0238">DNA-binding</keyword>
<evidence type="ECO:0000259" key="4">
    <source>
        <dbReference type="PROSITE" id="PS50949"/>
    </source>
</evidence>
<feature type="domain" description="HTH gntR-type" evidence="4">
    <location>
        <begin position="15"/>
        <end position="83"/>
    </location>
</feature>
<dbReference type="Pfam" id="PF00392">
    <property type="entry name" value="GntR"/>
    <property type="match status" value="1"/>
</dbReference>
<dbReference type="Proteomes" id="UP000242662">
    <property type="component" value="Unassembled WGS sequence"/>
</dbReference>
<name>A0A1G6GVC3_9BACI</name>
<evidence type="ECO:0000256" key="2">
    <source>
        <dbReference type="ARBA" id="ARBA00023125"/>
    </source>
</evidence>
<dbReference type="InterPro" id="IPR036390">
    <property type="entry name" value="WH_DNA-bd_sf"/>
</dbReference>
<dbReference type="GO" id="GO:0003700">
    <property type="term" value="F:DNA-binding transcription factor activity"/>
    <property type="evidence" value="ECO:0007669"/>
    <property type="project" value="InterPro"/>
</dbReference>
<dbReference type="InterPro" id="IPR000524">
    <property type="entry name" value="Tscrpt_reg_HTH_GntR"/>
</dbReference>
<dbReference type="EMBL" id="FMYM01000002">
    <property type="protein sequence ID" value="SDB85962.1"/>
    <property type="molecule type" value="Genomic_DNA"/>
</dbReference>
<evidence type="ECO:0000256" key="3">
    <source>
        <dbReference type="ARBA" id="ARBA00023163"/>
    </source>
</evidence>
<gene>
    <name evidence="5" type="ORF">SAMN05421737_10263</name>
</gene>
<dbReference type="Gene3D" id="1.10.10.10">
    <property type="entry name" value="Winged helix-like DNA-binding domain superfamily/Winged helix DNA-binding domain"/>
    <property type="match status" value="1"/>
</dbReference>
<dbReference type="SUPFAM" id="SSF46785">
    <property type="entry name" value="Winged helix' DNA-binding domain"/>
    <property type="match status" value="1"/>
</dbReference>
<proteinExistence type="predicted"/>